<dbReference type="CDD" id="cd06163">
    <property type="entry name" value="S2P-M50_PDZ_RseP-like"/>
    <property type="match status" value="1"/>
</dbReference>
<feature type="domain" description="Peptidase M50" evidence="12">
    <location>
        <begin position="9"/>
        <end position="397"/>
    </location>
</feature>
<dbReference type="PANTHER" id="PTHR42837">
    <property type="entry name" value="REGULATOR OF SIGMA-E PROTEASE RSEP"/>
    <property type="match status" value="1"/>
</dbReference>
<dbReference type="SUPFAM" id="SSF50156">
    <property type="entry name" value="PDZ domain-like"/>
    <property type="match status" value="1"/>
</dbReference>
<comment type="subcellular location">
    <subcellularLocation>
        <location evidence="2">Membrane</location>
        <topology evidence="2">Multi-pass membrane protein</topology>
    </subcellularLocation>
</comment>
<comment type="caution">
    <text evidence="13">The sequence shown here is derived from an EMBL/GenBank/DDBJ whole genome shotgun (WGS) entry which is preliminary data.</text>
</comment>
<dbReference type="InterPro" id="IPR004387">
    <property type="entry name" value="Pept_M50_Zn"/>
</dbReference>
<dbReference type="GO" id="GO:0008233">
    <property type="term" value="F:peptidase activity"/>
    <property type="evidence" value="ECO:0007669"/>
    <property type="project" value="UniProtKB-KW"/>
</dbReference>
<keyword evidence="10 11" id="KW-0472">Membrane</keyword>
<dbReference type="Pfam" id="PF02163">
    <property type="entry name" value="Peptidase_M50"/>
    <property type="match status" value="1"/>
</dbReference>
<sequence>MLYALGVIAFAFGLLASIALHEIGHMVPAKKFGVRVTQYMVGFGPTVWSRRRGETEYGLKAIPLGGYIRMIGMVPPRPDGKRSRWPRRMGELVEDFRATSRSEVTESDGDRQFYRLTPGKKMIIMLGGPTMNLLIFFVISILLYGVIGLKAPTTTVSSVSECVVSTTVATPACPAPTAPGYQKAPANGVLQPGDKITAIGGVAIENWSAAVKIIEASANKPITVDVRRDGRSVPLKLTPVRNTKYANDTGTATKQAGFIGISTTESYQALSPGQVRSVIWHQLTLSVDALKQFPAKIGSLVGTVFEGKPRDQNGAVGVVGLGRIGGQIANSNQVAALDKVFSLLSLLASVNLLLFLFNLLPLLPLDGGHVAGAIVEASRRGVARLRKRPRLIFVDVAQLVPVMYVVASVLIVFSVLVMYADIVKPITLPN</sequence>
<dbReference type="EMBL" id="JAVREH010000001">
    <property type="protein sequence ID" value="MDT0259975.1"/>
    <property type="molecule type" value="Genomic_DNA"/>
</dbReference>
<proteinExistence type="inferred from homology"/>
<feature type="transmembrane region" description="Helical" evidence="11">
    <location>
        <begin position="392"/>
        <end position="420"/>
    </location>
</feature>
<evidence type="ECO:0000256" key="1">
    <source>
        <dbReference type="ARBA" id="ARBA00001947"/>
    </source>
</evidence>
<accession>A0ABU2J4R4</accession>
<keyword evidence="7" id="KW-0862">Zinc</keyword>
<keyword evidence="6" id="KW-0378">Hydrolase</keyword>
<dbReference type="InterPro" id="IPR036034">
    <property type="entry name" value="PDZ_sf"/>
</dbReference>
<keyword evidence="5 11" id="KW-0812">Transmembrane</keyword>
<reference evidence="14" key="1">
    <citation type="submission" date="2023-07" db="EMBL/GenBank/DDBJ databases">
        <title>30 novel species of actinomycetes from the DSMZ collection.</title>
        <authorList>
            <person name="Nouioui I."/>
        </authorList>
    </citation>
    <scope>NUCLEOTIDE SEQUENCE [LARGE SCALE GENOMIC DNA]</scope>
    <source>
        <strain evidence="14">DSM 44399</strain>
    </source>
</reference>
<dbReference type="GO" id="GO:0006508">
    <property type="term" value="P:proteolysis"/>
    <property type="evidence" value="ECO:0007669"/>
    <property type="project" value="UniProtKB-KW"/>
</dbReference>
<name>A0ABU2J4R4_9ACTN</name>
<evidence type="ECO:0000256" key="7">
    <source>
        <dbReference type="ARBA" id="ARBA00022833"/>
    </source>
</evidence>
<keyword evidence="9" id="KW-0482">Metalloprotease</keyword>
<feature type="transmembrane region" description="Helical" evidence="11">
    <location>
        <begin position="123"/>
        <end position="147"/>
    </location>
</feature>
<comment type="cofactor">
    <cofactor evidence="1">
        <name>Zn(2+)</name>
        <dbReference type="ChEBI" id="CHEBI:29105"/>
    </cofactor>
</comment>
<evidence type="ECO:0000256" key="2">
    <source>
        <dbReference type="ARBA" id="ARBA00004141"/>
    </source>
</evidence>
<keyword evidence="8 11" id="KW-1133">Transmembrane helix</keyword>
<evidence type="ECO:0000256" key="11">
    <source>
        <dbReference type="SAM" id="Phobius"/>
    </source>
</evidence>
<dbReference type="PANTHER" id="PTHR42837:SF2">
    <property type="entry name" value="MEMBRANE METALLOPROTEASE ARASP2, CHLOROPLASTIC-RELATED"/>
    <property type="match status" value="1"/>
</dbReference>
<dbReference type="Gene3D" id="2.30.42.10">
    <property type="match status" value="1"/>
</dbReference>
<evidence type="ECO:0000256" key="6">
    <source>
        <dbReference type="ARBA" id="ARBA00022801"/>
    </source>
</evidence>
<organism evidence="13 14">
    <name type="scientific">Jatrophihabitans lederbergiae</name>
    <dbReference type="NCBI Taxonomy" id="3075547"/>
    <lineage>
        <taxon>Bacteria</taxon>
        <taxon>Bacillati</taxon>
        <taxon>Actinomycetota</taxon>
        <taxon>Actinomycetes</taxon>
        <taxon>Jatrophihabitantales</taxon>
        <taxon>Jatrophihabitantaceae</taxon>
        <taxon>Jatrophihabitans</taxon>
    </lineage>
</organism>
<dbReference type="RefSeq" id="WP_311421133.1">
    <property type="nucleotide sequence ID" value="NZ_JAVREH010000001.1"/>
</dbReference>
<feature type="transmembrane region" description="Helical" evidence="11">
    <location>
        <begin position="340"/>
        <end position="360"/>
    </location>
</feature>
<dbReference type="Proteomes" id="UP001183176">
    <property type="component" value="Unassembled WGS sequence"/>
</dbReference>
<evidence type="ECO:0000313" key="14">
    <source>
        <dbReference type="Proteomes" id="UP001183176"/>
    </source>
</evidence>
<keyword evidence="4 13" id="KW-0645">Protease</keyword>
<evidence type="ECO:0000256" key="5">
    <source>
        <dbReference type="ARBA" id="ARBA00022692"/>
    </source>
</evidence>
<comment type="similarity">
    <text evidence="3">Belongs to the peptidase M50B family.</text>
</comment>
<evidence type="ECO:0000256" key="10">
    <source>
        <dbReference type="ARBA" id="ARBA00023136"/>
    </source>
</evidence>
<dbReference type="InterPro" id="IPR008915">
    <property type="entry name" value="Peptidase_M50"/>
</dbReference>
<gene>
    <name evidence="13" type="ORF">RM423_01050</name>
</gene>
<protein>
    <submittedName>
        <fullName evidence="13">Site-2 protease family protein</fullName>
    </submittedName>
</protein>
<evidence type="ECO:0000259" key="12">
    <source>
        <dbReference type="Pfam" id="PF02163"/>
    </source>
</evidence>
<evidence type="ECO:0000256" key="8">
    <source>
        <dbReference type="ARBA" id="ARBA00022989"/>
    </source>
</evidence>
<evidence type="ECO:0000256" key="4">
    <source>
        <dbReference type="ARBA" id="ARBA00022670"/>
    </source>
</evidence>
<evidence type="ECO:0000313" key="13">
    <source>
        <dbReference type="EMBL" id="MDT0259975.1"/>
    </source>
</evidence>
<evidence type="ECO:0000256" key="3">
    <source>
        <dbReference type="ARBA" id="ARBA00007931"/>
    </source>
</evidence>
<keyword evidence="14" id="KW-1185">Reference proteome</keyword>
<evidence type="ECO:0000256" key="9">
    <source>
        <dbReference type="ARBA" id="ARBA00023049"/>
    </source>
</evidence>